<organism evidence="3">
    <name type="scientific">Caulobacter sp. (strain K31)</name>
    <dbReference type="NCBI Taxonomy" id="366602"/>
    <lineage>
        <taxon>Bacteria</taxon>
        <taxon>Pseudomonadati</taxon>
        <taxon>Pseudomonadota</taxon>
        <taxon>Alphaproteobacteria</taxon>
        <taxon>Caulobacterales</taxon>
        <taxon>Caulobacteraceae</taxon>
        <taxon>Caulobacter</taxon>
    </lineage>
</organism>
<evidence type="ECO:0000313" key="3">
    <source>
        <dbReference type="EMBL" id="ABZ70652.1"/>
    </source>
</evidence>
<protein>
    <recommendedName>
        <fullName evidence="2">DUF559 domain-containing protein</fullName>
    </recommendedName>
</protein>
<dbReference type="AlphaFoldDB" id="B0T195"/>
<dbReference type="PANTHER" id="PTHR38590:SF1">
    <property type="entry name" value="BLL0828 PROTEIN"/>
    <property type="match status" value="1"/>
</dbReference>
<reference evidence="3" key="1">
    <citation type="submission" date="2008-01" db="EMBL/GenBank/DDBJ databases">
        <title>Complete sequence of chromosome of Caulobacter sp. K31.</title>
        <authorList>
            <consortium name="US DOE Joint Genome Institute"/>
            <person name="Copeland A."/>
            <person name="Lucas S."/>
            <person name="Lapidus A."/>
            <person name="Barry K."/>
            <person name="Glavina del Rio T."/>
            <person name="Dalin E."/>
            <person name="Tice H."/>
            <person name="Pitluck S."/>
            <person name="Bruce D."/>
            <person name="Goodwin L."/>
            <person name="Thompson L.S."/>
            <person name="Brettin T."/>
            <person name="Detter J.C."/>
            <person name="Han C."/>
            <person name="Schmutz J."/>
            <person name="Larimer F."/>
            <person name="Land M."/>
            <person name="Hauser L."/>
            <person name="Kyrpides N."/>
            <person name="Kim E."/>
            <person name="Stephens C."/>
            <person name="Richardson P."/>
        </authorList>
    </citation>
    <scope>NUCLEOTIDE SEQUENCE [LARGE SCALE GENOMIC DNA]</scope>
    <source>
        <strain evidence="3">K31</strain>
    </source>
</reference>
<accession>B0T195</accession>
<gene>
    <name evidence="3" type="ordered locus">Caul_1522</name>
</gene>
<dbReference type="CDD" id="cd01038">
    <property type="entry name" value="Endonuclease_DUF559"/>
    <property type="match status" value="1"/>
</dbReference>
<sequence length="142" mass="16246">MSVKRARAMRKAMSVQEVRLWVRLRALKAEGFHFRRQAPLLGYFADFVCLGRRLVVEVDGPHHHELEQAAHDAYRDQTLRRHGFQTLRFWTQAVHEDIDAVMSVICHALNAASPTRPLRGHPPHEGEGRDAIRPSARPGIET</sequence>
<name>B0T195_CAUSK</name>
<evidence type="ECO:0000259" key="2">
    <source>
        <dbReference type="Pfam" id="PF04480"/>
    </source>
</evidence>
<dbReference type="InterPro" id="IPR007569">
    <property type="entry name" value="DUF559"/>
</dbReference>
<dbReference type="InterPro" id="IPR047216">
    <property type="entry name" value="Endonuclease_DUF559_bact"/>
</dbReference>
<dbReference type="STRING" id="366602.Caul_1522"/>
<dbReference type="PANTHER" id="PTHR38590">
    <property type="entry name" value="BLL0828 PROTEIN"/>
    <property type="match status" value="1"/>
</dbReference>
<dbReference type="Pfam" id="PF04480">
    <property type="entry name" value="DUF559"/>
    <property type="match status" value="1"/>
</dbReference>
<feature type="compositionally biased region" description="Basic and acidic residues" evidence="1">
    <location>
        <begin position="122"/>
        <end position="132"/>
    </location>
</feature>
<dbReference type="KEGG" id="cak:Caul_1522"/>
<proteinExistence type="predicted"/>
<feature type="region of interest" description="Disordered" evidence="1">
    <location>
        <begin position="113"/>
        <end position="142"/>
    </location>
</feature>
<dbReference type="HOGENOM" id="CLU_107928_0_2_5"/>
<dbReference type="Gene3D" id="3.40.960.10">
    <property type="entry name" value="VSR Endonuclease"/>
    <property type="match status" value="1"/>
</dbReference>
<dbReference type="SUPFAM" id="SSF52980">
    <property type="entry name" value="Restriction endonuclease-like"/>
    <property type="match status" value="1"/>
</dbReference>
<feature type="domain" description="DUF559" evidence="2">
    <location>
        <begin position="4"/>
        <end position="109"/>
    </location>
</feature>
<evidence type="ECO:0000256" key="1">
    <source>
        <dbReference type="SAM" id="MobiDB-lite"/>
    </source>
</evidence>
<dbReference type="InterPro" id="IPR011335">
    <property type="entry name" value="Restrct_endonuc-II-like"/>
</dbReference>
<dbReference type="eggNOG" id="COG2852">
    <property type="taxonomic scope" value="Bacteria"/>
</dbReference>
<dbReference type="OrthoDB" id="9798754at2"/>
<dbReference type="EMBL" id="CP000927">
    <property type="protein sequence ID" value="ABZ70652.1"/>
    <property type="molecule type" value="Genomic_DNA"/>
</dbReference>